<evidence type="ECO:0000313" key="3">
    <source>
        <dbReference type="Proteomes" id="UP000054270"/>
    </source>
</evidence>
<accession>A0A0D2NKT0</accession>
<name>A0A0D2NKT0_HYPSF</name>
<evidence type="ECO:0000313" key="2">
    <source>
        <dbReference type="EMBL" id="KJA19489.1"/>
    </source>
</evidence>
<gene>
    <name evidence="2" type="ORF">HYPSUDRAFT_69234</name>
</gene>
<dbReference type="OrthoDB" id="2917269at2759"/>
<reference evidence="3" key="1">
    <citation type="submission" date="2014-04" db="EMBL/GenBank/DDBJ databases">
        <title>Evolutionary Origins and Diversification of the Mycorrhizal Mutualists.</title>
        <authorList>
            <consortium name="DOE Joint Genome Institute"/>
            <consortium name="Mycorrhizal Genomics Consortium"/>
            <person name="Kohler A."/>
            <person name="Kuo A."/>
            <person name="Nagy L.G."/>
            <person name="Floudas D."/>
            <person name="Copeland A."/>
            <person name="Barry K.W."/>
            <person name="Cichocki N."/>
            <person name="Veneault-Fourrey C."/>
            <person name="LaButti K."/>
            <person name="Lindquist E.A."/>
            <person name="Lipzen A."/>
            <person name="Lundell T."/>
            <person name="Morin E."/>
            <person name="Murat C."/>
            <person name="Riley R."/>
            <person name="Ohm R."/>
            <person name="Sun H."/>
            <person name="Tunlid A."/>
            <person name="Henrissat B."/>
            <person name="Grigoriev I.V."/>
            <person name="Hibbett D.S."/>
            <person name="Martin F."/>
        </authorList>
    </citation>
    <scope>NUCLEOTIDE SEQUENCE [LARGE SCALE GENOMIC DNA]</scope>
    <source>
        <strain evidence="3">FD-334 SS-4</strain>
    </source>
</reference>
<keyword evidence="3" id="KW-1185">Reference proteome</keyword>
<dbReference type="AlphaFoldDB" id="A0A0D2NKT0"/>
<dbReference type="Proteomes" id="UP000054270">
    <property type="component" value="Unassembled WGS sequence"/>
</dbReference>
<sequence>MKAKPKYFEPRPAGSGNVGQHPVIVLTNPDAYGRVKIATMSHSHPHNPPTKPASIYGLPIDPVKGESTVNVGEPYQIHISFLRANTPHTRMDLAHFIELKNEIWRNSPQSFTS</sequence>
<evidence type="ECO:0000256" key="1">
    <source>
        <dbReference type="SAM" id="MobiDB-lite"/>
    </source>
</evidence>
<protein>
    <submittedName>
        <fullName evidence="2">Uncharacterized protein</fullName>
    </submittedName>
</protein>
<feature type="region of interest" description="Disordered" evidence="1">
    <location>
        <begin position="1"/>
        <end position="22"/>
    </location>
</feature>
<proteinExistence type="predicted"/>
<organism evidence="2 3">
    <name type="scientific">Hypholoma sublateritium (strain FD-334 SS-4)</name>
    <dbReference type="NCBI Taxonomy" id="945553"/>
    <lineage>
        <taxon>Eukaryota</taxon>
        <taxon>Fungi</taxon>
        <taxon>Dikarya</taxon>
        <taxon>Basidiomycota</taxon>
        <taxon>Agaricomycotina</taxon>
        <taxon>Agaricomycetes</taxon>
        <taxon>Agaricomycetidae</taxon>
        <taxon>Agaricales</taxon>
        <taxon>Agaricineae</taxon>
        <taxon>Strophariaceae</taxon>
        <taxon>Hypholoma</taxon>
    </lineage>
</organism>
<dbReference type="EMBL" id="KN817577">
    <property type="protein sequence ID" value="KJA19489.1"/>
    <property type="molecule type" value="Genomic_DNA"/>
</dbReference>